<dbReference type="Pfam" id="PF00106">
    <property type="entry name" value="adh_short"/>
    <property type="match status" value="1"/>
</dbReference>
<evidence type="ECO:0000256" key="1">
    <source>
        <dbReference type="ARBA" id="ARBA00006484"/>
    </source>
</evidence>
<name>A0A8H4IIC1_9PEZI</name>
<dbReference type="GO" id="GO:0005737">
    <property type="term" value="C:cytoplasm"/>
    <property type="evidence" value="ECO:0007669"/>
    <property type="project" value="TreeGrafter"/>
</dbReference>
<dbReference type="PANTHER" id="PTHR43544">
    <property type="entry name" value="SHORT-CHAIN DEHYDROGENASE/REDUCTASE"/>
    <property type="match status" value="1"/>
</dbReference>
<dbReference type="InterPro" id="IPR036291">
    <property type="entry name" value="NAD(P)-bd_dom_sf"/>
</dbReference>
<dbReference type="SUPFAM" id="SSF50974">
    <property type="entry name" value="Nitrous oxide reductase, N-terminal domain"/>
    <property type="match status" value="1"/>
</dbReference>
<dbReference type="InterPro" id="IPR011964">
    <property type="entry name" value="YVTN_b-propeller_repeat"/>
</dbReference>
<dbReference type="Proteomes" id="UP000572817">
    <property type="component" value="Unassembled WGS sequence"/>
</dbReference>
<accession>A0A8H4IIC1</accession>
<dbReference type="PANTHER" id="PTHR43544:SF32">
    <property type="entry name" value="CHAIN DEHYDROGENASE, PUTATIVE (AFU_ORTHOLOGUE AFUA_5G01530)-RELATED"/>
    <property type="match status" value="1"/>
</dbReference>
<dbReference type="GO" id="GO:0016491">
    <property type="term" value="F:oxidoreductase activity"/>
    <property type="evidence" value="ECO:0007669"/>
    <property type="project" value="TreeGrafter"/>
</dbReference>
<dbReference type="Gene3D" id="2.130.10.10">
    <property type="entry name" value="YVTN repeat-like/Quinoprotein amine dehydrogenase"/>
    <property type="match status" value="3"/>
</dbReference>
<dbReference type="InterPro" id="IPR015943">
    <property type="entry name" value="WD40/YVTN_repeat-like_dom_sf"/>
</dbReference>
<sequence length="719" mass="75768">MAAATKTLVLVTGATSGIGLELVAQLMAKGSYHVLAGARSAEKGQTTVKDLQSRSLPGSVELLLIDATDDSAIERAAADVERNHGKLDILVNNAATAAMDLPLRQQLQESFNTNATGPAIIAKAFGPLLKKSSASPKIVNVSSGLGSIGRALDRSSPMYGVQEVQYRASKAALNMITACQYVEYEPAGIKVFAYCPGFTVSNLGPYNDAEHGARATSESVVSLVELLEGKRDKGVGKFLHNTGEYPCTHYLLSLLQLAGTAIGQAQAPAEAGAGSLISSQDRVYTGDQSSNTITVIDPGTNSVLGTISLGSTRLSDVIGPQYIRSVNSHGLGFSRDGKYIVSTSVTSNTVTVIRTLDNSIVSQTFTDRQAHEALFAADNRTIWVGTRGVDHVSVVDGLSGGVIETIPSYGGPILFNPDGTIAYVNHIRSPYIHVLDVASRQTIANITGLNHTFSSDMMLSADGKRLWAAHKMVGTVSVVSTDSRKVISVLPTGPETNHPNFATINGTTYGFVSVAGADATKVYHQPDPEQPPTFVTTIRSSGIQPHGLWPSADNTRLYLVNEHSDTVDVVDLTTPTFDILHTLDVGQEGQALVYVSNAVPSGNGTQNLGTQGLAGAPAVNKLVAVNGSASHPNATALVTVRPEVGLDMFQVIGRNLRLNATYEVSAACRACSGVKIPLLEFTAAVPTPGEARCATAPQVLGFFKFNGVYDVDSLEVYEK</sequence>
<gene>
    <name evidence="2" type="ORF">GTA08_BOTSDO10895</name>
</gene>
<dbReference type="EMBL" id="WWBZ02000082">
    <property type="protein sequence ID" value="KAF4301590.1"/>
    <property type="molecule type" value="Genomic_DNA"/>
</dbReference>
<dbReference type="PRINTS" id="PR00081">
    <property type="entry name" value="GDHRDH"/>
</dbReference>
<keyword evidence="3" id="KW-1185">Reference proteome</keyword>
<protein>
    <submittedName>
        <fullName evidence="2">Nitrous oxide reductase</fullName>
    </submittedName>
</protein>
<dbReference type="Gene3D" id="3.40.50.720">
    <property type="entry name" value="NAD(P)-binding Rossmann-like Domain"/>
    <property type="match status" value="1"/>
</dbReference>
<dbReference type="GO" id="GO:0019748">
    <property type="term" value="P:secondary metabolic process"/>
    <property type="evidence" value="ECO:0007669"/>
    <property type="project" value="TreeGrafter"/>
</dbReference>
<dbReference type="InterPro" id="IPR011045">
    <property type="entry name" value="N2O_reductase_N"/>
</dbReference>
<dbReference type="InterPro" id="IPR002347">
    <property type="entry name" value="SDR_fam"/>
</dbReference>
<reference evidence="2" key="1">
    <citation type="submission" date="2020-04" db="EMBL/GenBank/DDBJ databases">
        <title>Genome Assembly and Annotation of Botryosphaeria dothidea sdau 11-99, a Latent Pathogen of Apple Fruit Ring Rot in China.</title>
        <authorList>
            <person name="Yu C."/>
            <person name="Diao Y."/>
            <person name="Lu Q."/>
            <person name="Zhao J."/>
            <person name="Cui S."/>
            <person name="Peng C."/>
            <person name="He B."/>
            <person name="Liu H."/>
        </authorList>
    </citation>
    <scope>NUCLEOTIDE SEQUENCE [LARGE SCALE GENOMIC DNA]</scope>
    <source>
        <strain evidence="2">Sdau11-99</strain>
    </source>
</reference>
<evidence type="ECO:0000313" key="3">
    <source>
        <dbReference type="Proteomes" id="UP000572817"/>
    </source>
</evidence>
<dbReference type="InterPro" id="IPR051468">
    <property type="entry name" value="Fungal_SecMetab_SDRs"/>
</dbReference>
<proteinExistence type="inferred from homology"/>
<comment type="caution">
    <text evidence="2">The sequence shown here is derived from an EMBL/GenBank/DDBJ whole genome shotgun (WGS) entry which is preliminary data.</text>
</comment>
<dbReference type="OrthoDB" id="10044505at2759"/>
<organism evidence="2 3">
    <name type="scientific">Botryosphaeria dothidea</name>
    <dbReference type="NCBI Taxonomy" id="55169"/>
    <lineage>
        <taxon>Eukaryota</taxon>
        <taxon>Fungi</taxon>
        <taxon>Dikarya</taxon>
        <taxon>Ascomycota</taxon>
        <taxon>Pezizomycotina</taxon>
        <taxon>Dothideomycetes</taxon>
        <taxon>Dothideomycetes incertae sedis</taxon>
        <taxon>Botryosphaeriales</taxon>
        <taxon>Botryosphaeriaceae</taxon>
        <taxon>Botryosphaeria</taxon>
    </lineage>
</organism>
<dbReference type="NCBIfam" id="TIGR02276">
    <property type="entry name" value="beta_rpt_yvtn"/>
    <property type="match status" value="1"/>
</dbReference>
<dbReference type="SUPFAM" id="SSF51735">
    <property type="entry name" value="NAD(P)-binding Rossmann-fold domains"/>
    <property type="match status" value="1"/>
</dbReference>
<comment type="similarity">
    <text evidence="1">Belongs to the short-chain dehydrogenases/reductases (SDR) family.</text>
</comment>
<evidence type="ECO:0000313" key="2">
    <source>
        <dbReference type="EMBL" id="KAF4301590.1"/>
    </source>
</evidence>
<dbReference type="AlphaFoldDB" id="A0A8H4IIC1"/>